<keyword evidence="1" id="KW-1133">Transmembrane helix</keyword>
<dbReference type="Proteomes" id="UP001214898">
    <property type="component" value="Chromosome"/>
</dbReference>
<feature type="transmembrane region" description="Helical" evidence="1">
    <location>
        <begin position="16"/>
        <end position="38"/>
    </location>
</feature>
<feature type="transmembrane region" description="Helical" evidence="1">
    <location>
        <begin position="171"/>
        <end position="188"/>
    </location>
</feature>
<organism evidence="2 4">
    <name type="scientific">Bacillus subtilis</name>
    <dbReference type="NCBI Taxonomy" id="1423"/>
    <lineage>
        <taxon>Bacteria</taxon>
        <taxon>Bacillati</taxon>
        <taxon>Bacillota</taxon>
        <taxon>Bacilli</taxon>
        <taxon>Bacillales</taxon>
        <taxon>Bacillaceae</taxon>
        <taxon>Bacillus</taxon>
    </lineage>
</organism>
<proteinExistence type="predicted"/>
<gene>
    <name evidence="3" type="ORF">P5633_21505</name>
    <name evidence="2" type="ORF">SC09_Contig25orf00427</name>
</gene>
<dbReference type="AlphaFoldDB" id="A0A0D1IN40"/>
<dbReference type="RefSeq" id="WP_043858022.1">
    <property type="nucleotide sequence ID" value="NZ_CP141997.1"/>
</dbReference>
<feature type="transmembrane region" description="Helical" evidence="1">
    <location>
        <begin position="58"/>
        <end position="80"/>
    </location>
</feature>
<dbReference type="Pfam" id="PF12730">
    <property type="entry name" value="ABC2_membrane_4"/>
    <property type="match status" value="1"/>
</dbReference>
<protein>
    <submittedName>
        <fullName evidence="3">ABC transporter permease</fullName>
    </submittedName>
</protein>
<evidence type="ECO:0000256" key="1">
    <source>
        <dbReference type="SAM" id="Phobius"/>
    </source>
</evidence>
<sequence>MIAKLLKSEILKIRNLTWLIVILGPLGVVVMQAANYTMRFDYLMSKSSDKWMFLLENIHSYWPSALLLEITIVNSLLAGIEHHGGMWKKIFSLPVSHWKVYQSKVIIIVTMLIISTVILAGGTFLLGKLIGFHETFPFGSTLKMSFYTFIAALPFVFMQFWLSINYRNQGIALTIGIASAVFIMYAQGLPDWMPWKWPMLIEGIGESILSVIKGLVFGLFLYSIIMVSLSRKDVA</sequence>
<evidence type="ECO:0000313" key="4">
    <source>
        <dbReference type="Proteomes" id="UP000032247"/>
    </source>
</evidence>
<dbReference type="Proteomes" id="UP000032247">
    <property type="component" value="Unassembled WGS sequence"/>
</dbReference>
<dbReference type="EMBL" id="CP120576">
    <property type="protein sequence ID" value="WEY84763.1"/>
    <property type="molecule type" value="Genomic_DNA"/>
</dbReference>
<feature type="transmembrane region" description="Helical" evidence="1">
    <location>
        <begin position="105"/>
        <end position="126"/>
    </location>
</feature>
<reference evidence="2 4" key="1">
    <citation type="submission" date="2014-12" db="EMBL/GenBank/DDBJ databases">
        <title>Comparative genome analysis of Bacillus coagulans HM-08, Clostridium butyricum HM-68, Bacillus subtilis HM-66 and Bacillus licheniformis BL-09.</title>
        <authorList>
            <person name="Zhang H."/>
        </authorList>
    </citation>
    <scope>NUCLEOTIDE SEQUENCE [LARGE SCALE GENOMIC DNA]</scope>
    <source>
        <strain evidence="2 4">HM-66</strain>
    </source>
</reference>
<dbReference type="CDD" id="cd21809">
    <property type="entry name" value="ABC-2_lan_permease-like"/>
    <property type="match status" value="1"/>
</dbReference>
<evidence type="ECO:0000313" key="2">
    <source>
        <dbReference type="EMBL" id="KIU10628.1"/>
    </source>
</evidence>
<keyword evidence="1" id="KW-0812">Transmembrane</keyword>
<name>A0A0D1IN40_BACIU</name>
<dbReference type="EMBL" id="JXBC01000004">
    <property type="protein sequence ID" value="KIU10628.1"/>
    <property type="molecule type" value="Genomic_DNA"/>
</dbReference>
<feature type="transmembrane region" description="Helical" evidence="1">
    <location>
        <begin position="208"/>
        <end position="229"/>
    </location>
</feature>
<feature type="transmembrane region" description="Helical" evidence="1">
    <location>
        <begin position="146"/>
        <end position="164"/>
    </location>
</feature>
<keyword evidence="1" id="KW-0472">Membrane</keyword>
<reference evidence="3" key="2">
    <citation type="submission" date="2023-03" db="EMBL/GenBank/DDBJ databases">
        <title>Complete genome sequences of 52 Bacillus and Priestia strains isolated from West-African fermentations and 26 reference strains from the DSMZ collection.</title>
        <authorList>
            <person name="Wiedenbein E.S."/>
            <person name="Canoy T.S."/>
            <person name="Hui Y."/>
            <person name="Parkouda C."/>
            <person name="Dawende C."/>
            <person name="Ametefe E."/>
            <person name="Jespersen L."/>
            <person name="Nielsen D.S."/>
        </authorList>
    </citation>
    <scope>NUCLEOTIDE SEQUENCE</scope>
    <source>
        <strain evidence="3">PRO56</strain>
    </source>
</reference>
<evidence type="ECO:0000313" key="3">
    <source>
        <dbReference type="EMBL" id="WEY84763.1"/>
    </source>
</evidence>
<dbReference type="PATRIC" id="fig|1423.173.peg.2740"/>
<accession>A0A0D1IN40</accession>